<organism evidence="1 2">
    <name type="scientific">Candidatus Phocaeicola excrementipullorum</name>
    <dbReference type="NCBI Taxonomy" id="2838731"/>
    <lineage>
        <taxon>Bacteria</taxon>
        <taxon>Pseudomonadati</taxon>
        <taxon>Bacteroidota</taxon>
        <taxon>Bacteroidia</taxon>
        <taxon>Bacteroidales</taxon>
        <taxon>Bacteroidaceae</taxon>
        <taxon>Phocaeicola</taxon>
    </lineage>
</organism>
<evidence type="ECO:0000313" key="1">
    <source>
        <dbReference type="EMBL" id="MBU3855094.1"/>
    </source>
</evidence>
<dbReference type="Proteomes" id="UP000784286">
    <property type="component" value="Unassembled WGS sequence"/>
</dbReference>
<comment type="caution">
    <text evidence="1">The sequence shown here is derived from an EMBL/GenBank/DDBJ whole genome shotgun (WGS) entry which is preliminary data.</text>
</comment>
<dbReference type="EMBL" id="JAHLFJ010000006">
    <property type="protein sequence ID" value="MBU3855094.1"/>
    <property type="molecule type" value="Genomic_DNA"/>
</dbReference>
<reference evidence="1" key="2">
    <citation type="submission" date="2021-04" db="EMBL/GenBank/DDBJ databases">
        <authorList>
            <person name="Gilroy R."/>
        </authorList>
    </citation>
    <scope>NUCLEOTIDE SEQUENCE</scope>
    <source>
        <strain evidence="1">8470</strain>
    </source>
</reference>
<dbReference type="AlphaFoldDB" id="A0A948TKR9"/>
<accession>A0A948TKR9</accession>
<sequence length="66" mass="7593">MEEKTIYMVTGFQLIYGSGVRDNVKLNKPEFTEDVEGYRKSVTEKHGCMSVNLTYVEIDKSQLTLK</sequence>
<proteinExistence type="predicted"/>
<evidence type="ECO:0000313" key="2">
    <source>
        <dbReference type="Proteomes" id="UP000784286"/>
    </source>
</evidence>
<reference evidence="1" key="1">
    <citation type="journal article" date="2021" name="PeerJ">
        <title>Extensive microbial diversity within the chicken gut microbiome revealed by metagenomics and culture.</title>
        <authorList>
            <person name="Gilroy R."/>
            <person name="Ravi A."/>
            <person name="Getino M."/>
            <person name="Pursley I."/>
            <person name="Horton D.L."/>
            <person name="Alikhan N.F."/>
            <person name="Baker D."/>
            <person name="Gharbi K."/>
            <person name="Hall N."/>
            <person name="Watson M."/>
            <person name="Adriaenssens E.M."/>
            <person name="Foster-Nyarko E."/>
            <person name="Jarju S."/>
            <person name="Secka A."/>
            <person name="Antonio M."/>
            <person name="Oren A."/>
            <person name="Chaudhuri R.R."/>
            <person name="La Ragione R."/>
            <person name="Hildebrand F."/>
            <person name="Pallen M.J."/>
        </authorList>
    </citation>
    <scope>NUCLEOTIDE SEQUENCE</scope>
    <source>
        <strain evidence="1">8470</strain>
    </source>
</reference>
<name>A0A948TKR9_9BACT</name>
<protein>
    <submittedName>
        <fullName evidence="1">Uncharacterized protein</fullName>
    </submittedName>
</protein>
<gene>
    <name evidence="1" type="ORF">H9928_00790</name>
</gene>